<keyword evidence="2" id="KW-0560">Oxidoreductase</keyword>
<evidence type="ECO:0000256" key="1">
    <source>
        <dbReference type="ARBA" id="ARBA00006484"/>
    </source>
</evidence>
<dbReference type="InterPro" id="IPR002347">
    <property type="entry name" value="SDR_fam"/>
</dbReference>
<protein>
    <submittedName>
        <fullName evidence="3">Short-chain dehydrogenase/reductase SDR</fullName>
    </submittedName>
</protein>
<dbReference type="InParanoid" id="Q01TL2"/>
<gene>
    <name evidence="3" type="ordered locus">Acid_6074</name>
</gene>
<organism evidence="3">
    <name type="scientific">Solibacter usitatus (strain Ellin6076)</name>
    <dbReference type="NCBI Taxonomy" id="234267"/>
    <lineage>
        <taxon>Bacteria</taxon>
        <taxon>Pseudomonadati</taxon>
        <taxon>Acidobacteriota</taxon>
        <taxon>Terriglobia</taxon>
        <taxon>Bryobacterales</taxon>
        <taxon>Solibacteraceae</taxon>
        <taxon>Candidatus Solibacter</taxon>
    </lineage>
</organism>
<dbReference type="SUPFAM" id="SSF51735">
    <property type="entry name" value="NAD(P)-binding Rossmann-fold domains"/>
    <property type="match status" value="1"/>
</dbReference>
<dbReference type="STRING" id="234267.Acid_6074"/>
<proteinExistence type="inferred from homology"/>
<reference evidence="3" key="1">
    <citation type="submission" date="2006-10" db="EMBL/GenBank/DDBJ databases">
        <title>Complete sequence of Solibacter usitatus Ellin6076.</title>
        <authorList>
            <consortium name="US DOE Joint Genome Institute"/>
            <person name="Copeland A."/>
            <person name="Lucas S."/>
            <person name="Lapidus A."/>
            <person name="Barry K."/>
            <person name="Detter J.C."/>
            <person name="Glavina del Rio T."/>
            <person name="Hammon N."/>
            <person name="Israni S."/>
            <person name="Dalin E."/>
            <person name="Tice H."/>
            <person name="Pitluck S."/>
            <person name="Thompson L.S."/>
            <person name="Brettin T."/>
            <person name="Bruce D."/>
            <person name="Han C."/>
            <person name="Tapia R."/>
            <person name="Gilna P."/>
            <person name="Schmutz J."/>
            <person name="Larimer F."/>
            <person name="Land M."/>
            <person name="Hauser L."/>
            <person name="Kyrpides N."/>
            <person name="Mikhailova N."/>
            <person name="Janssen P.H."/>
            <person name="Kuske C.R."/>
            <person name="Richardson P."/>
        </authorList>
    </citation>
    <scope>NUCLEOTIDE SEQUENCE</scope>
    <source>
        <strain evidence="3">Ellin6076</strain>
    </source>
</reference>
<dbReference type="OrthoDB" id="9803333at2"/>
<sequence>MKQNQHELGNKLVVVAGGAGEIGERITRVFLQKGARVLVPSRSKEKLKALGASLRDISTGELIRLETDVSTPQGLKTLTAAVRKEGVLRAAVSAVGSWWQGPSSLEVPVDEIHRVFQGTFFPHVGLTQALIPALGPDTHFIKLNGILSMQAIPNVSAFGVSATAQMAWTRFLIAEATESTPWITELVIDSLVRTRSRTLPKEYISADDIAHEILRIVTEENEHQIATTGKGPGDAEVEFVPLPIQASENNLKRLFGSFKATA</sequence>
<comment type="similarity">
    <text evidence="1">Belongs to the short-chain dehydrogenases/reductases (SDR) family.</text>
</comment>
<dbReference type="AlphaFoldDB" id="Q01TL2"/>
<evidence type="ECO:0000313" key="3">
    <source>
        <dbReference type="EMBL" id="ABJ87008.1"/>
    </source>
</evidence>
<dbReference type="Gene3D" id="3.40.50.720">
    <property type="entry name" value="NAD(P)-binding Rossmann-like Domain"/>
    <property type="match status" value="1"/>
</dbReference>
<accession>Q01TL2</accession>
<dbReference type="PANTHER" id="PTHR43669:SF3">
    <property type="entry name" value="ALCOHOL DEHYDROGENASE, PUTATIVE (AFU_ORTHOLOGUE AFUA_3G03445)-RELATED"/>
    <property type="match status" value="1"/>
</dbReference>
<dbReference type="eggNOG" id="COG1028">
    <property type="taxonomic scope" value="Bacteria"/>
</dbReference>
<dbReference type="EMBL" id="CP000473">
    <property type="protein sequence ID" value="ABJ87008.1"/>
    <property type="molecule type" value="Genomic_DNA"/>
</dbReference>
<dbReference type="KEGG" id="sus:Acid_6074"/>
<dbReference type="Pfam" id="PF00106">
    <property type="entry name" value="adh_short"/>
    <property type="match status" value="1"/>
</dbReference>
<dbReference type="InterPro" id="IPR036291">
    <property type="entry name" value="NAD(P)-bd_dom_sf"/>
</dbReference>
<dbReference type="CDD" id="cd05233">
    <property type="entry name" value="SDR_c"/>
    <property type="match status" value="1"/>
</dbReference>
<dbReference type="GO" id="GO:0016491">
    <property type="term" value="F:oxidoreductase activity"/>
    <property type="evidence" value="ECO:0007669"/>
    <property type="project" value="UniProtKB-KW"/>
</dbReference>
<dbReference type="HOGENOM" id="CLU_1061300_0_0_0"/>
<evidence type="ECO:0000256" key="2">
    <source>
        <dbReference type="ARBA" id="ARBA00023002"/>
    </source>
</evidence>
<name>Q01TL2_SOLUE</name>
<dbReference type="PANTHER" id="PTHR43669">
    <property type="entry name" value="5-KETO-D-GLUCONATE 5-REDUCTASE"/>
    <property type="match status" value="1"/>
</dbReference>